<keyword evidence="1" id="KW-1133">Transmembrane helix</keyword>
<sequence length="226" mass="26234">MQSERQPSSWQIHLQAKAKAKHFDLKLQAATSNLYRFRIHLNLKLCPSNLLRYKKSSDSHLPNAPGKRRSMKSKFLRILRNKFKNKFTASHQTSHPQAHFPVNQPTQDAYQELMYISSIVIGFIALLFQSISQKHQKGAILYSVIILLYLSFIFKKFIRRTTRNVLLVVLMLAMLIWVYPSKLVKMSEGNFSGSVWKVCSFLGQVIPSSFSQWACRGDNFLGYWNF</sequence>
<name>A0A2R6QZ80_ACTCC</name>
<reference evidence="3" key="2">
    <citation type="journal article" date="2018" name="BMC Genomics">
        <title>A manually annotated Actinidia chinensis var. chinensis (kiwifruit) genome highlights the challenges associated with draft genomes and gene prediction in plants.</title>
        <authorList>
            <person name="Pilkington S.M."/>
            <person name="Crowhurst R."/>
            <person name="Hilario E."/>
            <person name="Nardozza S."/>
            <person name="Fraser L."/>
            <person name="Peng Y."/>
            <person name="Gunaseelan K."/>
            <person name="Simpson R."/>
            <person name="Tahir J."/>
            <person name="Deroles S.C."/>
            <person name="Templeton K."/>
            <person name="Luo Z."/>
            <person name="Davy M."/>
            <person name="Cheng C."/>
            <person name="McNeilage M."/>
            <person name="Scaglione D."/>
            <person name="Liu Y."/>
            <person name="Zhang Q."/>
            <person name="Datson P."/>
            <person name="De Silva N."/>
            <person name="Gardiner S.E."/>
            <person name="Bassett H."/>
            <person name="Chagne D."/>
            <person name="McCallum J."/>
            <person name="Dzierzon H."/>
            <person name="Deng C."/>
            <person name="Wang Y.Y."/>
            <person name="Barron L."/>
            <person name="Manako K."/>
            <person name="Bowen J."/>
            <person name="Foster T.M."/>
            <person name="Erridge Z.A."/>
            <person name="Tiffin H."/>
            <person name="Waite C.N."/>
            <person name="Davies K.M."/>
            <person name="Grierson E.P."/>
            <person name="Laing W.A."/>
            <person name="Kirk R."/>
            <person name="Chen X."/>
            <person name="Wood M."/>
            <person name="Montefiori M."/>
            <person name="Brummell D.A."/>
            <person name="Schwinn K.E."/>
            <person name="Catanach A."/>
            <person name="Fullerton C."/>
            <person name="Li D."/>
            <person name="Meiyalaghan S."/>
            <person name="Nieuwenhuizen N."/>
            <person name="Read N."/>
            <person name="Prakash R."/>
            <person name="Hunter D."/>
            <person name="Zhang H."/>
            <person name="McKenzie M."/>
            <person name="Knabel M."/>
            <person name="Harris A."/>
            <person name="Allan A.C."/>
            <person name="Gleave A."/>
            <person name="Chen A."/>
            <person name="Janssen B.J."/>
            <person name="Plunkett B."/>
            <person name="Ampomah-Dwamena C."/>
            <person name="Voogd C."/>
            <person name="Leif D."/>
            <person name="Lafferty D."/>
            <person name="Souleyre E.J.F."/>
            <person name="Varkonyi-Gasic E."/>
            <person name="Gambi F."/>
            <person name="Hanley J."/>
            <person name="Yao J.L."/>
            <person name="Cheung J."/>
            <person name="David K.M."/>
            <person name="Warren B."/>
            <person name="Marsh K."/>
            <person name="Snowden K.C."/>
            <person name="Lin-Wang K."/>
            <person name="Brian L."/>
            <person name="Martinez-Sanchez M."/>
            <person name="Wang M."/>
            <person name="Ileperuma N."/>
            <person name="Macnee N."/>
            <person name="Campin R."/>
            <person name="McAtee P."/>
            <person name="Drummond R.S.M."/>
            <person name="Espley R.V."/>
            <person name="Ireland H.S."/>
            <person name="Wu R."/>
            <person name="Atkinson R.G."/>
            <person name="Karunairetnam S."/>
            <person name="Bulley S."/>
            <person name="Chunkath S."/>
            <person name="Hanley Z."/>
            <person name="Storey R."/>
            <person name="Thrimawithana A.H."/>
            <person name="Thomson S."/>
            <person name="David C."/>
            <person name="Testolin R."/>
            <person name="Huang H."/>
            <person name="Hellens R.P."/>
            <person name="Schaffer R.J."/>
        </authorList>
    </citation>
    <scope>NUCLEOTIDE SEQUENCE [LARGE SCALE GENOMIC DNA]</scope>
    <source>
        <strain evidence="3">cv. Red5</strain>
    </source>
</reference>
<keyword evidence="1" id="KW-0812">Transmembrane</keyword>
<feature type="transmembrane region" description="Helical" evidence="1">
    <location>
        <begin position="161"/>
        <end position="179"/>
    </location>
</feature>
<dbReference type="Gramene" id="PSS17690">
    <property type="protein sequence ID" value="PSS17690"/>
    <property type="gene ID" value="CEY00_Acc00080"/>
</dbReference>
<accession>A0A2R6QZ80</accession>
<dbReference type="Proteomes" id="UP000241394">
    <property type="component" value="Chromosome LG11"/>
</dbReference>
<dbReference type="OMA" id="WKISINA"/>
<feature type="transmembrane region" description="Helical" evidence="1">
    <location>
        <begin position="113"/>
        <end position="132"/>
    </location>
</feature>
<protein>
    <submittedName>
        <fullName evidence="2">Polyketide synthase</fullName>
    </submittedName>
</protein>
<keyword evidence="1" id="KW-0472">Membrane</keyword>
<dbReference type="AlphaFoldDB" id="A0A2R6QZ80"/>
<evidence type="ECO:0000313" key="2">
    <source>
        <dbReference type="EMBL" id="PSS17690.1"/>
    </source>
</evidence>
<reference evidence="2 3" key="1">
    <citation type="submission" date="2017-07" db="EMBL/GenBank/DDBJ databases">
        <title>An improved, manually edited Actinidia chinensis var. chinensis (kiwifruit) genome highlights the challenges associated with draft genomes and gene prediction in plants.</title>
        <authorList>
            <person name="Pilkington S."/>
            <person name="Crowhurst R."/>
            <person name="Hilario E."/>
            <person name="Nardozza S."/>
            <person name="Fraser L."/>
            <person name="Peng Y."/>
            <person name="Gunaseelan K."/>
            <person name="Simpson R."/>
            <person name="Tahir J."/>
            <person name="Deroles S."/>
            <person name="Templeton K."/>
            <person name="Luo Z."/>
            <person name="Davy M."/>
            <person name="Cheng C."/>
            <person name="Mcneilage M."/>
            <person name="Scaglione D."/>
            <person name="Liu Y."/>
            <person name="Zhang Q."/>
            <person name="Datson P."/>
            <person name="De Silva N."/>
            <person name="Gardiner S."/>
            <person name="Bassett H."/>
            <person name="Chagne D."/>
            <person name="Mccallum J."/>
            <person name="Dzierzon H."/>
            <person name="Deng C."/>
            <person name="Wang Y.-Y."/>
            <person name="Barron N."/>
            <person name="Manako K."/>
            <person name="Bowen J."/>
            <person name="Foster T."/>
            <person name="Erridge Z."/>
            <person name="Tiffin H."/>
            <person name="Waite C."/>
            <person name="Davies K."/>
            <person name="Grierson E."/>
            <person name="Laing W."/>
            <person name="Kirk R."/>
            <person name="Chen X."/>
            <person name="Wood M."/>
            <person name="Montefiori M."/>
            <person name="Brummell D."/>
            <person name="Schwinn K."/>
            <person name="Catanach A."/>
            <person name="Fullerton C."/>
            <person name="Li D."/>
            <person name="Meiyalaghan S."/>
            <person name="Nieuwenhuizen N."/>
            <person name="Read N."/>
            <person name="Prakash R."/>
            <person name="Hunter D."/>
            <person name="Zhang H."/>
            <person name="Mckenzie M."/>
            <person name="Knabel M."/>
            <person name="Harris A."/>
            <person name="Allan A."/>
            <person name="Chen A."/>
            <person name="Janssen B."/>
            <person name="Plunkett B."/>
            <person name="Dwamena C."/>
            <person name="Voogd C."/>
            <person name="Leif D."/>
            <person name="Lafferty D."/>
            <person name="Souleyre E."/>
            <person name="Varkonyi-Gasic E."/>
            <person name="Gambi F."/>
            <person name="Hanley J."/>
            <person name="Yao J.-L."/>
            <person name="Cheung J."/>
            <person name="David K."/>
            <person name="Warren B."/>
            <person name="Marsh K."/>
            <person name="Snowden K."/>
            <person name="Lin-Wang K."/>
            <person name="Brian L."/>
            <person name="Martinez-Sanchez M."/>
            <person name="Wang M."/>
            <person name="Ileperuma N."/>
            <person name="Macnee N."/>
            <person name="Campin R."/>
            <person name="Mcatee P."/>
            <person name="Drummond R."/>
            <person name="Espley R."/>
            <person name="Ireland H."/>
            <person name="Wu R."/>
            <person name="Atkinson R."/>
            <person name="Karunairetnam S."/>
            <person name="Bulley S."/>
            <person name="Chunkath S."/>
            <person name="Hanley Z."/>
            <person name="Storey R."/>
            <person name="Thrimawithana A."/>
            <person name="Thomson S."/>
            <person name="David C."/>
            <person name="Testolin R."/>
        </authorList>
    </citation>
    <scope>NUCLEOTIDE SEQUENCE [LARGE SCALE GENOMIC DNA]</scope>
    <source>
        <strain evidence="3">cv. Red5</strain>
        <tissue evidence="2">Young leaf</tissue>
    </source>
</reference>
<dbReference type="InParanoid" id="A0A2R6QZ80"/>
<proteinExistence type="predicted"/>
<feature type="transmembrane region" description="Helical" evidence="1">
    <location>
        <begin position="138"/>
        <end position="154"/>
    </location>
</feature>
<evidence type="ECO:0000313" key="3">
    <source>
        <dbReference type="Proteomes" id="UP000241394"/>
    </source>
</evidence>
<dbReference type="OrthoDB" id="1692153at2759"/>
<gene>
    <name evidence="2" type="ORF">CEY00_Acc00080</name>
</gene>
<dbReference type="STRING" id="1590841.A0A2R6QZ80"/>
<dbReference type="EMBL" id="NKQK01000011">
    <property type="protein sequence ID" value="PSS17690.1"/>
    <property type="molecule type" value="Genomic_DNA"/>
</dbReference>
<comment type="caution">
    <text evidence="2">The sequence shown here is derived from an EMBL/GenBank/DDBJ whole genome shotgun (WGS) entry which is preliminary data.</text>
</comment>
<keyword evidence="3" id="KW-1185">Reference proteome</keyword>
<evidence type="ECO:0000256" key="1">
    <source>
        <dbReference type="SAM" id="Phobius"/>
    </source>
</evidence>
<organism evidence="2 3">
    <name type="scientific">Actinidia chinensis var. chinensis</name>
    <name type="common">Chinese soft-hair kiwi</name>
    <dbReference type="NCBI Taxonomy" id="1590841"/>
    <lineage>
        <taxon>Eukaryota</taxon>
        <taxon>Viridiplantae</taxon>
        <taxon>Streptophyta</taxon>
        <taxon>Embryophyta</taxon>
        <taxon>Tracheophyta</taxon>
        <taxon>Spermatophyta</taxon>
        <taxon>Magnoliopsida</taxon>
        <taxon>eudicotyledons</taxon>
        <taxon>Gunneridae</taxon>
        <taxon>Pentapetalae</taxon>
        <taxon>asterids</taxon>
        <taxon>Ericales</taxon>
        <taxon>Actinidiaceae</taxon>
        <taxon>Actinidia</taxon>
    </lineage>
</organism>